<protein>
    <submittedName>
        <fullName evidence="1">Endodeoxyribonuclease RusA</fullName>
    </submittedName>
</protein>
<evidence type="ECO:0000313" key="1">
    <source>
        <dbReference type="EMBL" id="AYD68705.1"/>
    </source>
</evidence>
<proteinExistence type="predicted"/>
<dbReference type="SUPFAM" id="SSF103084">
    <property type="entry name" value="Holliday junction resolvase RusA"/>
    <property type="match status" value="1"/>
</dbReference>
<dbReference type="RefSeq" id="WP_172693310.1">
    <property type="nucleotide sequence ID" value="NZ_MG973074.1"/>
</dbReference>
<geneLocation type="plasmid" evidence="1">
    <name>pHSJD-312</name>
</geneLocation>
<dbReference type="InterPro" id="IPR036614">
    <property type="entry name" value="RusA-like_sf"/>
</dbReference>
<dbReference type="GO" id="GO:0000287">
    <property type="term" value="F:magnesium ion binding"/>
    <property type="evidence" value="ECO:0007669"/>
    <property type="project" value="InterPro"/>
</dbReference>
<dbReference type="GO" id="GO:0006281">
    <property type="term" value="P:DNA repair"/>
    <property type="evidence" value="ECO:0007669"/>
    <property type="project" value="InterPro"/>
</dbReference>
<sequence>MSEESYIIDHSLKDIRDKINLNNGNIFKALETLENTKYHLVQQIMKNEQVAERLELDDVSNYSDKLIEVNEYVENKKIKIWTDMLPPNLFSVESSRYYSDYKELIQQLIIYKLSGFNEHFNKIIIKYKLYLDYLKYDVDNYFFKTYTDAIMKSNLIKDDNFEQVKILMTGESSENIGLEITIYNQDFSLEYVNEICIL</sequence>
<dbReference type="Gene3D" id="3.30.1330.70">
    <property type="entry name" value="Holliday junction resolvase RusA"/>
    <property type="match status" value="1"/>
</dbReference>
<gene>
    <name evidence="1" type="ORF">pHSJD-312_00084</name>
</gene>
<reference evidence="1" key="1">
    <citation type="journal article" date="2018" name="Sci. Rep.">
        <title>Novel Clade C-I Clostridium difficile strains escape diagnostic tests, differ in pathogenicity potential and carry toxins on extrachromosomal elements.</title>
        <authorList>
            <person name="Ramirez-Vargas G."/>
            <person name="Lopez-Urena D."/>
            <person name="Badilla A."/>
            <person name="Orozco-Aguilar J."/>
            <person name="Murillo T."/>
            <person name="Rojas P."/>
            <person name="Riedel T."/>
            <person name="Overmann J."/>
            <person name="Gonzalez G."/>
            <person name="Chaves-Olarte E."/>
            <person name="Quesada-Gomez C."/>
            <person name="Rodriguez C."/>
        </authorList>
    </citation>
    <scope>NUCLEOTIDE SEQUENCE</scope>
    <source>
        <strain evidence="1">HSJD-312</strain>
        <plasmid evidence="1">pHSJD-312</plasmid>
    </source>
</reference>
<organism evidence="1">
    <name type="scientific">Clostridioides difficile</name>
    <name type="common">Peptoclostridium difficile</name>
    <dbReference type="NCBI Taxonomy" id="1496"/>
    <lineage>
        <taxon>Bacteria</taxon>
        <taxon>Bacillati</taxon>
        <taxon>Bacillota</taxon>
        <taxon>Clostridia</taxon>
        <taxon>Peptostreptococcales</taxon>
        <taxon>Peptostreptococcaceae</taxon>
        <taxon>Clostridioides</taxon>
    </lineage>
</organism>
<accession>A0A386JC48</accession>
<dbReference type="AlphaFoldDB" id="A0A386JC48"/>
<keyword evidence="1" id="KW-0614">Plasmid</keyword>
<dbReference type="GO" id="GO:0006310">
    <property type="term" value="P:DNA recombination"/>
    <property type="evidence" value="ECO:0007669"/>
    <property type="project" value="InterPro"/>
</dbReference>
<dbReference type="EMBL" id="MG973074">
    <property type="protein sequence ID" value="AYD68705.1"/>
    <property type="molecule type" value="Genomic_DNA"/>
</dbReference>
<name>A0A386JC48_CLODI</name>